<evidence type="ECO:0000313" key="2">
    <source>
        <dbReference type="Proteomes" id="UP000332515"/>
    </source>
</evidence>
<dbReference type="AlphaFoldDB" id="A0A6A7Y250"/>
<evidence type="ECO:0000313" key="1">
    <source>
        <dbReference type="EMBL" id="MQT12191.1"/>
    </source>
</evidence>
<dbReference type="EMBL" id="VWNA01000001">
    <property type="protein sequence ID" value="MQT12191.1"/>
    <property type="molecule type" value="Genomic_DNA"/>
</dbReference>
<reference evidence="1 2" key="1">
    <citation type="submission" date="2019-09" db="EMBL/GenBank/DDBJ databases">
        <title>Segnochrobactrum spirostomi gen. nov., sp. nov., isolated from the ciliate Spirostomum cf. yagiui and description of a novel family, Segnochrobactraceae fam. nov. within the order Rhizobiales of the class Alphaproteobacteria.</title>
        <authorList>
            <person name="Akter S."/>
            <person name="Shazib S.U.A."/>
            <person name="Shin M.K."/>
        </authorList>
    </citation>
    <scope>NUCLEOTIDE SEQUENCE [LARGE SCALE GENOMIC DNA]</scope>
    <source>
        <strain evidence="1 2">Sp-1</strain>
    </source>
</reference>
<accession>A0A6A7Y250</accession>
<organism evidence="1 2">
    <name type="scientific">Segnochrobactrum spirostomi</name>
    <dbReference type="NCBI Taxonomy" id="2608987"/>
    <lineage>
        <taxon>Bacteria</taxon>
        <taxon>Pseudomonadati</taxon>
        <taxon>Pseudomonadota</taxon>
        <taxon>Alphaproteobacteria</taxon>
        <taxon>Hyphomicrobiales</taxon>
        <taxon>Segnochrobactraceae</taxon>
        <taxon>Segnochrobactrum</taxon>
    </lineage>
</organism>
<name>A0A6A7Y250_9HYPH</name>
<dbReference type="Proteomes" id="UP000332515">
    <property type="component" value="Unassembled WGS sequence"/>
</dbReference>
<dbReference type="RefSeq" id="WP_153479490.1">
    <property type="nucleotide sequence ID" value="NZ_VWNA01000001.1"/>
</dbReference>
<sequence length="152" mass="17451">MINANMDSELSMLAGEEILFNPNIPKQCPPSDASSEDRIIYRQANSIPASAQNFLSHVELKKNGYDPQNCDHWGCSVWVDKKSVKHARDIIPYFRKTYILYGPIDGSDGVIKRTPTKNQEGHYTFWKFYNRNIHTKFKVALGPNEEWDDVDA</sequence>
<protein>
    <submittedName>
        <fullName evidence="1">Uncharacterized protein</fullName>
    </submittedName>
</protein>
<keyword evidence="2" id="KW-1185">Reference proteome</keyword>
<comment type="caution">
    <text evidence="1">The sequence shown here is derived from an EMBL/GenBank/DDBJ whole genome shotgun (WGS) entry which is preliminary data.</text>
</comment>
<gene>
    <name evidence="1" type="ORF">F0357_05845</name>
</gene>
<proteinExistence type="predicted"/>